<comment type="caution">
    <text evidence="2">The sequence shown here is derived from an EMBL/GenBank/DDBJ whole genome shotgun (WGS) entry which is preliminary data.</text>
</comment>
<dbReference type="EMBL" id="JAXOVC010000001">
    <property type="protein sequence ID" value="KAK4508823.1"/>
    <property type="molecule type" value="Genomic_DNA"/>
</dbReference>
<feature type="compositionally biased region" description="Pro residues" evidence="1">
    <location>
        <begin position="1"/>
        <end position="11"/>
    </location>
</feature>
<feature type="region of interest" description="Disordered" evidence="1">
    <location>
        <begin position="1"/>
        <end position="55"/>
    </location>
</feature>
<feature type="compositionally biased region" description="Acidic residues" evidence="1">
    <location>
        <begin position="31"/>
        <end position="49"/>
    </location>
</feature>
<evidence type="ECO:0000256" key="1">
    <source>
        <dbReference type="SAM" id="MobiDB-lite"/>
    </source>
</evidence>
<sequence length="75" mass="8029">MSSLGAPPPPHRTPRLAQPLPSAASSTASQEGDDDEDEDDDEVEEEVDPETYVNVPALLTSGPNLATFISNLYLF</sequence>
<reference evidence="2 3" key="1">
    <citation type="journal article" date="2023" name="G3 (Bethesda)">
        <title>A chromosome-level genome assembly of Zasmidium syzygii isolated from banana leaves.</title>
        <authorList>
            <person name="van Westerhoven A.C."/>
            <person name="Mehrabi R."/>
            <person name="Talebi R."/>
            <person name="Steentjes M.B.F."/>
            <person name="Corcolon B."/>
            <person name="Chong P.A."/>
            <person name="Kema G.H.J."/>
            <person name="Seidl M.F."/>
        </authorList>
    </citation>
    <scope>NUCLEOTIDE SEQUENCE [LARGE SCALE GENOMIC DNA]</scope>
    <source>
        <strain evidence="2 3">P124</strain>
    </source>
</reference>
<gene>
    <name evidence="2" type="ORF">PRZ48_002562</name>
</gene>
<evidence type="ECO:0000313" key="3">
    <source>
        <dbReference type="Proteomes" id="UP001305779"/>
    </source>
</evidence>
<keyword evidence="3" id="KW-1185">Reference proteome</keyword>
<dbReference type="Proteomes" id="UP001305779">
    <property type="component" value="Unassembled WGS sequence"/>
</dbReference>
<accession>A0ABR0F7P8</accession>
<evidence type="ECO:0000313" key="2">
    <source>
        <dbReference type="EMBL" id="KAK4508823.1"/>
    </source>
</evidence>
<proteinExistence type="predicted"/>
<organism evidence="2 3">
    <name type="scientific">Zasmidium cellare</name>
    <name type="common">Wine cellar mold</name>
    <name type="synonym">Racodium cellare</name>
    <dbReference type="NCBI Taxonomy" id="395010"/>
    <lineage>
        <taxon>Eukaryota</taxon>
        <taxon>Fungi</taxon>
        <taxon>Dikarya</taxon>
        <taxon>Ascomycota</taxon>
        <taxon>Pezizomycotina</taxon>
        <taxon>Dothideomycetes</taxon>
        <taxon>Dothideomycetidae</taxon>
        <taxon>Mycosphaerellales</taxon>
        <taxon>Mycosphaerellaceae</taxon>
        <taxon>Zasmidium</taxon>
    </lineage>
</organism>
<protein>
    <submittedName>
        <fullName evidence="2">Uncharacterized protein</fullName>
    </submittedName>
</protein>
<name>A0ABR0F7P8_ZASCE</name>